<dbReference type="Proteomes" id="UP000034491">
    <property type="component" value="Unassembled WGS sequence"/>
</dbReference>
<dbReference type="PATRIC" id="fig|1549748.8.peg.2017"/>
<accession>A0A0M2R8C4</accession>
<dbReference type="SUPFAM" id="SSF53335">
    <property type="entry name" value="S-adenosyl-L-methionine-dependent methyltransferases"/>
    <property type="match status" value="1"/>
</dbReference>
<evidence type="ECO:0000256" key="1">
    <source>
        <dbReference type="ARBA" id="ARBA00007430"/>
    </source>
</evidence>
<keyword evidence="2" id="KW-0472">Membrane</keyword>
<keyword evidence="2" id="KW-1133">Transmembrane helix</keyword>
<keyword evidence="2" id="KW-0812">Transmembrane</keyword>
<dbReference type="InterPro" id="IPR036291">
    <property type="entry name" value="NAD(P)-bd_dom_sf"/>
</dbReference>
<dbReference type="InterPro" id="IPR051203">
    <property type="entry name" value="Polysaccharide_Synthase-Rel"/>
</dbReference>
<comment type="similarity">
    <text evidence="1">Belongs to the polysaccharide synthase family.</text>
</comment>
<sequence length="652" mass="73457">MKFIVTSRSKSLVAFSHDLFMLAISFAISLALRMDVNDAAAIPPLSLFPAWALFILIGIGTFWMLDFYRGTWRYASMNDLLNIIKASSLVMLLFLPILFFWNRLEDIPRSSLIINWFVLIFLLGGPRMIYRIWKDQGVRRLMEKDSHLRVPVFLIGFDDIAEAFLRHITRDPTSAYEVVGILDPTGQEAGRRMHDLPIMGPLEKLQDALDKVAVSNRRPQRIIISKVIDRDSMQHINDVAAQNNLLIERLPNPTEFKSNIGSEIEVKPIAIEDLLGRQQAKLDRPAMAKLISGKRVLITGCGGSIGSELSRQIASFTPSHVILLDSSEFNLYSIDMELSEDYPELKRDAVLGDVRDKSRLNQIFDRFKPELVFHAAALKHVPLVEANPIEGIHTNVLGTKNTADACRRVGVKTMVLISTDKAINPPNIMGASKRLAESYCQTMDLVGKQENKTRFVTVRFGNVLGSTGSVVPLFERQLKAGGPLTVTHPDITRYFMTIKEAVELVLQTMTLGAAMAREDAGKIYVLDMGDPVKIADLARQVIRLGGFEPEKDIKIQYTGLRPGEKLYEELFHETEPLLPTTHNSLKLATPRITDRDVLNRDLDYLSSLIDQRDREKVIEQLCHLVPEYNGRLKPDVKRAEHPPQQFGEALSQ</sequence>
<dbReference type="Gene3D" id="3.40.50.720">
    <property type="entry name" value="NAD(P)-binding Rossmann-like Domain"/>
    <property type="match status" value="2"/>
</dbReference>
<dbReference type="AlphaFoldDB" id="A0A0M2R8C4"/>
<dbReference type="Pfam" id="PF13727">
    <property type="entry name" value="CoA_binding_3"/>
    <property type="match status" value="1"/>
</dbReference>
<gene>
    <name evidence="4" type="ORF">WH95_16265</name>
</gene>
<proteinExistence type="inferred from homology"/>
<feature type="transmembrane region" description="Helical" evidence="2">
    <location>
        <begin position="46"/>
        <end position="68"/>
    </location>
</feature>
<feature type="transmembrane region" description="Helical" evidence="2">
    <location>
        <begin position="80"/>
        <end position="101"/>
    </location>
</feature>
<feature type="domain" description="Polysaccharide biosynthesis protein CapD-like" evidence="3">
    <location>
        <begin position="296"/>
        <end position="585"/>
    </location>
</feature>
<dbReference type="PANTHER" id="PTHR43318:SF1">
    <property type="entry name" value="POLYSACCHARIDE BIOSYNTHESIS PROTEIN EPSC-RELATED"/>
    <property type="match status" value="1"/>
</dbReference>
<organism evidence="4 5">
    <name type="scientific">Kiloniella litopenaei</name>
    <dbReference type="NCBI Taxonomy" id="1549748"/>
    <lineage>
        <taxon>Bacteria</taxon>
        <taxon>Pseudomonadati</taxon>
        <taxon>Pseudomonadota</taxon>
        <taxon>Alphaproteobacteria</taxon>
        <taxon>Rhodospirillales</taxon>
        <taxon>Kiloniellaceae</taxon>
        <taxon>Kiloniella</taxon>
    </lineage>
</organism>
<dbReference type="CDD" id="cd05237">
    <property type="entry name" value="UDP_invert_4-6DH_SDR_e"/>
    <property type="match status" value="1"/>
</dbReference>
<dbReference type="OrthoDB" id="9803111at2"/>
<evidence type="ECO:0000256" key="2">
    <source>
        <dbReference type="SAM" id="Phobius"/>
    </source>
</evidence>
<dbReference type="SUPFAM" id="SSF51735">
    <property type="entry name" value="NAD(P)-binding Rossmann-fold domains"/>
    <property type="match status" value="1"/>
</dbReference>
<dbReference type="InterPro" id="IPR003869">
    <property type="entry name" value="Polysac_CapD-like"/>
</dbReference>
<feature type="transmembrane region" description="Helical" evidence="2">
    <location>
        <begin position="113"/>
        <end position="133"/>
    </location>
</feature>
<dbReference type="RefSeq" id="WP_046509265.1">
    <property type="nucleotide sequence ID" value="NZ_CBDDLU010000002.1"/>
</dbReference>
<feature type="transmembrane region" description="Helical" evidence="2">
    <location>
        <begin position="12"/>
        <end position="34"/>
    </location>
</feature>
<reference evidence="4 5" key="1">
    <citation type="submission" date="2015-03" db="EMBL/GenBank/DDBJ databases">
        <title>Genome sequence of Kiloniella sp. P1-1, isolated from the gut microflora of Pacific white shrimp, Penaeus vannamei.</title>
        <authorList>
            <person name="Shao Z."/>
            <person name="Wang L."/>
            <person name="Li X."/>
        </authorList>
    </citation>
    <scope>NUCLEOTIDE SEQUENCE [LARGE SCALE GENOMIC DNA]</scope>
    <source>
        <strain evidence="4 5">P1-1</strain>
    </source>
</reference>
<dbReference type="InterPro" id="IPR029063">
    <property type="entry name" value="SAM-dependent_MTases_sf"/>
</dbReference>
<evidence type="ECO:0000313" key="4">
    <source>
        <dbReference type="EMBL" id="KKJ75788.1"/>
    </source>
</evidence>
<protein>
    <submittedName>
        <fullName evidence="4">Nucleotide sugar dehydratase</fullName>
    </submittedName>
</protein>
<keyword evidence="5" id="KW-1185">Reference proteome</keyword>
<dbReference type="STRING" id="1549748.WH95_16265"/>
<comment type="caution">
    <text evidence="4">The sequence shown here is derived from an EMBL/GenBank/DDBJ whole genome shotgun (WGS) entry which is preliminary data.</text>
</comment>
<dbReference type="PANTHER" id="PTHR43318">
    <property type="entry name" value="UDP-N-ACETYLGLUCOSAMINE 4,6-DEHYDRATASE"/>
    <property type="match status" value="1"/>
</dbReference>
<dbReference type="Pfam" id="PF02719">
    <property type="entry name" value="Polysacc_synt_2"/>
    <property type="match status" value="1"/>
</dbReference>
<dbReference type="EMBL" id="LANI01000025">
    <property type="protein sequence ID" value="KKJ75788.1"/>
    <property type="molecule type" value="Genomic_DNA"/>
</dbReference>
<name>A0A0M2R8C4_9PROT</name>
<evidence type="ECO:0000259" key="3">
    <source>
        <dbReference type="Pfam" id="PF02719"/>
    </source>
</evidence>
<evidence type="ECO:0000313" key="5">
    <source>
        <dbReference type="Proteomes" id="UP000034491"/>
    </source>
</evidence>